<dbReference type="Pfam" id="PF24750">
    <property type="entry name" value="b-prop_At3g26010-like"/>
    <property type="match status" value="1"/>
</dbReference>
<accession>A0A540LAC8</accession>
<dbReference type="InterPro" id="IPR056592">
    <property type="entry name" value="Beta-prop_At3g26010-like"/>
</dbReference>
<gene>
    <name evidence="3" type="ORF">C1H46_030990</name>
</gene>
<dbReference type="PANTHER" id="PTHR35546">
    <property type="entry name" value="F-BOX PROTEIN INTERACTION DOMAIN PROTEIN-RELATED"/>
    <property type="match status" value="1"/>
</dbReference>
<evidence type="ECO:0000259" key="2">
    <source>
        <dbReference type="Pfam" id="PF24750"/>
    </source>
</evidence>
<dbReference type="InterPro" id="IPR055290">
    <property type="entry name" value="At3g26010-like"/>
</dbReference>
<sequence length="259" mass="29901">MNHSIFLWLYWLKSFVGFLVRNLFSKANVCARVRVLSSPIPISLSALEDLISWKANEFLTRVSSGLSKPLTPLFKRLMSFHCLKEEQIVVGTYNDLVLCCASLNYQRDYYICNPYTRQWVALPPTPNCVRQNVAGGFICDTPYYEEDDSDKKEIIINANHRCRIVELILVPGKTFSSVFSVEIFSSETGEWRKSIVSSPQAFVFIFSGHCEISYTYNRMLYWMDDCLDEDIENNLIGLDPFMMDDNSMNFISLTLMTNF</sequence>
<feature type="signal peptide" evidence="1">
    <location>
        <begin position="1"/>
        <end position="17"/>
    </location>
</feature>
<dbReference type="AlphaFoldDB" id="A0A540LAC8"/>
<dbReference type="STRING" id="106549.A0A540LAC8"/>
<evidence type="ECO:0000313" key="3">
    <source>
        <dbReference type="EMBL" id="TQD83444.1"/>
    </source>
</evidence>
<keyword evidence="1" id="KW-0732">Signal</keyword>
<protein>
    <recommendedName>
        <fullName evidence="2">F-box protein At3g26010-like beta-propeller domain-containing protein</fullName>
    </recommendedName>
</protein>
<proteinExistence type="predicted"/>
<keyword evidence="4" id="KW-1185">Reference proteome</keyword>
<comment type="caution">
    <text evidence="3">The sequence shown here is derived from an EMBL/GenBank/DDBJ whole genome shotgun (WGS) entry which is preliminary data.</text>
</comment>
<dbReference type="Proteomes" id="UP000315295">
    <property type="component" value="Unassembled WGS sequence"/>
</dbReference>
<organism evidence="3 4">
    <name type="scientific">Malus baccata</name>
    <name type="common">Siberian crab apple</name>
    <name type="synonym">Pyrus baccata</name>
    <dbReference type="NCBI Taxonomy" id="106549"/>
    <lineage>
        <taxon>Eukaryota</taxon>
        <taxon>Viridiplantae</taxon>
        <taxon>Streptophyta</taxon>
        <taxon>Embryophyta</taxon>
        <taxon>Tracheophyta</taxon>
        <taxon>Spermatophyta</taxon>
        <taxon>Magnoliopsida</taxon>
        <taxon>eudicotyledons</taxon>
        <taxon>Gunneridae</taxon>
        <taxon>Pentapetalae</taxon>
        <taxon>rosids</taxon>
        <taxon>fabids</taxon>
        <taxon>Rosales</taxon>
        <taxon>Rosaceae</taxon>
        <taxon>Amygdaloideae</taxon>
        <taxon>Maleae</taxon>
        <taxon>Malus</taxon>
    </lineage>
</organism>
<feature type="domain" description="F-box protein At3g26010-like beta-propeller" evidence="2">
    <location>
        <begin position="65"/>
        <end position="254"/>
    </location>
</feature>
<dbReference type="EMBL" id="VIEB01000678">
    <property type="protein sequence ID" value="TQD83444.1"/>
    <property type="molecule type" value="Genomic_DNA"/>
</dbReference>
<dbReference type="PANTHER" id="PTHR35546:SF130">
    <property type="entry name" value="EXPRESSED PROTEIN"/>
    <property type="match status" value="1"/>
</dbReference>
<evidence type="ECO:0000313" key="4">
    <source>
        <dbReference type="Proteomes" id="UP000315295"/>
    </source>
</evidence>
<evidence type="ECO:0000256" key="1">
    <source>
        <dbReference type="SAM" id="SignalP"/>
    </source>
</evidence>
<reference evidence="3 4" key="1">
    <citation type="journal article" date="2019" name="G3 (Bethesda)">
        <title>Sequencing of a Wild Apple (Malus baccata) Genome Unravels the Differences Between Cultivated and Wild Apple Species Regarding Disease Resistance and Cold Tolerance.</title>
        <authorList>
            <person name="Chen X."/>
        </authorList>
    </citation>
    <scope>NUCLEOTIDE SEQUENCE [LARGE SCALE GENOMIC DNA]</scope>
    <source>
        <strain evidence="4">cv. Shandingzi</strain>
        <tissue evidence="3">Leaves</tissue>
    </source>
</reference>
<name>A0A540LAC8_MALBA</name>
<feature type="chain" id="PRO_5021984110" description="F-box protein At3g26010-like beta-propeller domain-containing protein" evidence="1">
    <location>
        <begin position="18"/>
        <end position="259"/>
    </location>
</feature>